<dbReference type="EMBL" id="JAPQES010000001">
    <property type="protein sequence ID" value="MCY6369460.1"/>
    <property type="molecule type" value="Genomic_DNA"/>
</dbReference>
<feature type="coiled-coil region" evidence="1">
    <location>
        <begin position="24"/>
        <end position="58"/>
    </location>
</feature>
<reference evidence="2" key="1">
    <citation type="submission" date="2022-12" db="EMBL/GenBank/DDBJ databases">
        <authorList>
            <person name="Wang J."/>
        </authorList>
    </citation>
    <scope>NUCLEOTIDE SEQUENCE</scope>
    <source>
        <strain evidence="2">HY-42-06</strain>
    </source>
</reference>
<keyword evidence="1" id="KW-0175">Coiled coil</keyword>
<proteinExistence type="predicted"/>
<keyword evidence="3" id="KW-1185">Reference proteome</keyword>
<gene>
    <name evidence="2" type="ORF">OXH55_02205</name>
</gene>
<dbReference type="Proteomes" id="UP001079657">
    <property type="component" value="Unassembled WGS sequence"/>
</dbReference>
<evidence type="ECO:0000256" key="1">
    <source>
        <dbReference type="SAM" id="Coils"/>
    </source>
</evidence>
<evidence type="ECO:0000313" key="2">
    <source>
        <dbReference type="EMBL" id="MCY6369460.1"/>
    </source>
</evidence>
<evidence type="ECO:0000313" key="3">
    <source>
        <dbReference type="Proteomes" id="UP001079657"/>
    </source>
</evidence>
<name>A0ABT4CK84_9CLOT</name>
<organism evidence="2 3">
    <name type="scientific">Clostridium ganghwense</name>
    <dbReference type="NCBI Taxonomy" id="312089"/>
    <lineage>
        <taxon>Bacteria</taxon>
        <taxon>Bacillati</taxon>
        <taxon>Bacillota</taxon>
        <taxon>Clostridia</taxon>
        <taxon>Eubacteriales</taxon>
        <taxon>Clostridiaceae</taxon>
        <taxon>Clostridium</taxon>
    </lineage>
</organism>
<comment type="caution">
    <text evidence="2">The sequence shown here is derived from an EMBL/GenBank/DDBJ whole genome shotgun (WGS) entry which is preliminary data.</text>
</comment>
<sequence>MKNKFLPALLVLLVILNLKMYFDMDTLGRRLDRTNDRIENVNSNINNIESNVSNTMRKIYDANQWLYNVDYSILNITKDLDNVTITLKWSLHDLNAGSKVYLVYGAEDEKTHEVTAWKEVLAGDMGNLNYKSQLTLPYKKDYQFKVVAKNNKNIRSEKLRGIDFLSRLKGRIEINVNPKSKSISNNHVNLAFSASIENRYDLMDKELDKHIENNLLKLKNIKVKVYSNSEVKKEFQIMKDGKIVDENAKVEEPFKEIEDVKLEKIEVSKNVEYDSKEDSNERIEVIIQDYLGRTYSRMSHGL</sequence>
<dbReference type="RefSeq" id="WP_268047838.1">
    <property type="nucleotide sequence ID" value="NZ_JAPQES010000001.1"/>
</dbReference>
<accession>A0ABT4CK84</accession>
<protein>
    <submittedName>
        <fullName evidence="2">Uncharacterized protein</fullName>
    </submittedName>
</protein>